<proteinExistence type="predicted"/>
<organism evidence="1 2">
    <name type="scientific">Chlamydomonas incerta</name>
    <dbReference type="NCBI Taxonomy" id="51695"/>
    <lineage>
        <taxon>Eukaryota</taxon>
        <taxon>Viridiplantae</taxon>
        <taxon>Chlorophyta</taxon>
        <taxon>core chlorophytes</taxon>
        <taxon>Chlorophyceae</taxon>
        <taxon>CS clade</taxon>
        <taxon>Chlamydomonadales</taxon>
        <taxon>Chlamydomonadaceae</taxon>
        <taxon>Chlamydomonas</taxon>
    </lineage>
</organism>
<accession>A0A835SSQ8</accession>
<dbReference type="Proteomes" id="UP000650467">
    <property type="component" value="Unassembled WGS sequence"/>
</dbReference>
<reference evidence="1" key="1">
    <citation type="journal article" date="2020" name="bioRxiv">
        <title>Comparative genomics of Chlamydomonas.</title>
        <authorList>
            <person name="Craig R.J."/>
            <person name="Hasan A.R."/>
            <person name="Ness R.W."/>
            <person name="Keightley P.D."/>
        </authorList>
    </citation>
    <scope>NUCLEOTIDE SEQUENCE</scope>
    <source>
        <strain evidence="1">SAG 7.73</strain>
    </source>
</reference>
<dbReference type="AlphaFoldDB" id="A0A835SSQ8"/>
<evidence type="ECO:0000313" key="2">
    <source>
        <dbReference type="Proteomes" id="UP000650467"/>
    </source>
</evidence>
<comment type="caution">
    <text evidence="1">The sequence shown here is derived from an EMBL/GenBank/DDBJ whole genome shotgun (WGS) entry which is preliminary data.</text>
</comment>
<keyword evidence="2" id="KW-1185">Reference proteome</keyword>
<sequence length="477" mass="47822">MRALCCVVEASSLAKSTKALAAGSLHCVDDAAQLVAFCEGLPQAFSVVESVPSADEDTVADCVQGVSGSLQQLQTSLIALGAYQGEGILGVLMEHPAAWLDLYRGFRALTAQLGGLSTLVRSCGSHRRQADAVEVAHSALEASLKSFMAICARSKDAANLLGSDLPDFARAAAEAGWDSERLASALAAQSSPATCSACSSSCDTSGSGGSAAYGALSASSSGSAAAAAAAALSTAASAAEGADASAHGAAEQSGLAWGLRKLMGRSSPRSSAGSSPSCSPRCAASPCGSASVGRAALGAAACSLVSRIQESILYDSEMDQLEQDRAYLMHRIQCMRDFLASITSTSAASAPSSSPSSSSAAAAASSRGAEQVAAAASLMQSEVLLAAVDARVAVMRELEESQTCTASTYFRSAAAKAVAYAACASAVATAPGAAANRCDTPKLSPAGSLGLSEAEDLGQMLPKRRSLRWLPTCFVGA</sequence>
<name>A0A835SSQ8_CHLIN</name>
<protein>
    <submittedName>
        <fullName evidence="1">Uncharacterized protein</fullName>
    </submittedName>
</protein>
<gene>
    <name evidence="1" type="ORF">HXX76_008803</name>
</gene>
<dbReference type="OrthoDB" id="541656at2759"/>
<evidence type="ECO:0000313" key="1">
    <source>
        <dbReference type="EMBL" id="KAG2432458.1"/>
    </source>
</evidence>
<dbReference type="EMBL" id="JAEHOC010000021">
    <property type="protein sequence ID" value="KAG2432458.1"/>
    <property type="molecule type" value="Genomic_DNA"/>
</dbReference>